<sequence length="53" mass="5987">EPFPAADEKHQKASTCFFADTGLMGLLCHHDCVLWLINMTSPGERQHYTLVLI</sequence>
<feature type="non-terminal residue" evidence="1">
    <location>
        <position position="53"/>
    </location>
</feature>
<dbReference type="InterPro" id="IPR040521">
    <property type="entry name" value="KDZ"/>
</dbReference>
<evidence type="ECO:0000313" key="2">
    <source>
        <dbReference type="Proteomes" id="UP000054538"/>
    </source>
</evidence>
<dbReference type="STRING" id="930991.A0A0D0DKC1"/>
<gene>
    <name evidence="1" type="ORF">PAXRUDRAFT_59669</name>
</gene>
<reference evidence="1 2" key="1">
    <citation type="submission" date="2014-04" db="EMBL/GenBank/DDBJ databases">
        <authorList>
            <consortium name="DOE Joint Genome Institute"/>
            <person name="Kuo A."/>
            <person name="Kohler A."/>
            <person name="Jargeat P."/>
            <person name="Nagy L.G."/>
            <person name="Floudas D."/>
            <person name="Copeland A."/>
            <person name="Barry K.W."/>
            <person name="Cichocki N."/>
            <person name="Veneault-Fourrey C."/>
            <person name="LaButti K."/>
            <person name="Lindquist E.A."/>
            <person name="Lipzen A."/>
            <person name="Lundell T."/>
            <person name="Morin E."/>
            <person name="Murat C."/>
            <person name="Sun H."/>
            <person name="Tunlid A."/>
            <person name="Henrissat B."/>
            <person name="Grigoriev I.V."/>
            <person name="Hibbett D.S."/>
            <person name="Martin F."/>
            <person name="Nordberg H.P."/>
            <person name="Cantor M.N."/>
            <person name="Hua S.X."/>
        </authorList>
    </citation>
    <scope>NUCLEOTIDE SEQUENCE [LARGE SCALE GENOMIC DNA]</scope>
    <source>
        <strain evidence="1 2">Ve08.2h10</strain>
    </source>
</reference>
<organism evidence="1 2">
    <name type="scientific">Paxillus rubicundulus Ve08.2h10</name>
    <dbReference type="NCBI Taxonomy" id="930991"/>
    <lineage>
        <taxon>Eukaryota</taxon>
        <taxon>Fungi</taxon>
        <taxon>Dikarya</taxon>
        <taxon>Basidiomycota</taxon>
        <taxon>Agaricomycotina</taxon>
        <taxon>Agaricomycetes</taxon>
        <taxon>Agaricomycetidae</taxon>
        <taxon>Boletales</taxon>
        <taxon>Paxilineae</taxon>
        <taxon>Paxillaceae</taxon>
        <taxon>Paxillus</taxon>
    </lineage>
</organism>
<proteinExistence type="predicted"/>
<protein>
    <submittedName>
        <fullName evidence="1">Unplaced genomic scaffold scaffold_545, whole genome shotgun sequence</fullName>
    </submittedName>
</protein>
<feature type="non-terminal residue" evidence="1">
    <location>
        <position position="1"/>
    </location>
</feature>
<dbReference type="AlphaFoldDB" id="A0A0D0DKC1"/>
<dbReference type="InParanoid" id="A0A0D0DKC1"/>
<dbReference type="HOGENOM" id="CLU_3074327_0_0_1"/>
<reference evidence="2" key="2">
    <citation type="submission" date="2015-01" db="EMBL/GenBank/DDBJ databases">
        <title>Evolutionary Origins and Diversification of the Mycorrhizal Mutualists.</title>
        <authorList>
            <consortium name="DOE Joint Genome Institute"/>
            <consortium name="Mycorrhizal Genomics Consortium"/>
            <person name="Kohler A."/>
            <person name="Kuo A."/>
            <person name="Nagy L.G."/>
            <person name="Floudas D."/>
            <person name="Copeland A."/>
            <person name="Barry K.W."/>
            <person name="Cichocki N."/>
            <person name="Veneault-Fourrey C."/>
            <person name="LaButti K."/>
            <person name="Lindquist E.A."/>
            <person name="Lipzen A."/>
            <person name="Lundell T."/>
            <person name="Morin E."/>
            <person name="Murat C."/>
            <person name="Riley R."/>
            <person name="Ohm R."/>
            <person name="Sun H."/>
            <person name="Tunlid A."/>
            <person name="Henrissat B."/>
            <person name="Grigoriev I.V."/>
            <person name="Hibbett D.S."/>
            <person name="Martin F."/>
        </authorList>
    </citation>
    <scope>NUCLEOTIDE SEQUENCE [LARGE SCALE GENOMIC DNA]</scope>
    <source>
        <strain evidence="2">Ve08.2h10</strain>
    </source>
</reference>
<dbReference type="Proteomes" id="UP000054538">
    <property type="component" value="Unassembled WGS sequence"/>
</dbReference>
<evidence type="ECO:0000313" key="1">
    <source>
        <dbReference type="EMBL" id="KIK91623.1"/>
    </source>
</evidence>
<dbReference type="Pfam" id="PF18758">
    <property type="entry name" value="KDZ"/>
    <property type="match status" value="1"/>
</dbReference>
<dbReference type="EMBL" id="KN825367">
    <property type="protein sequence ID" value="KIK91623.1"/>
    <property type="molecule type" value="Genomic_DNA"/>
</dbReference>
<name>A0A0D0DKC1_9AGAM</name>
<accession>A0A0D0DKC1</accession>
<dbReference type="OrthoDB" id="3364670at2759"/>
<keyword evidence="2" id="KW-1185">Reference proteome</keyword>